<dbReference type="GO" id="GO:0016705">
    <property type="term" value="F:oxidoreductase activity, acting on paired donors, with incorporation or reduction of molecular oxygen"/>
    <property type="evidence" value="ECO:0007669"/>
    <property type="project" value="InterPro"/>
</dbReference>
<dbReference type="RefSeq" id="WP_165232422.1">
    <property type="nucleotide sequence ID" value="NZ_JAAKZV010000012.1"/>
</dbReference>
<evidence type="ECO:0000313" key="8">
    <source>
        <dbReference type="EMBL" id="NGN63313.1"/>
    </source>
</evidence>
<evidence type="ECO:0000256" key="5">
    <source>
        <dbReference type="ARBA" id="ARBA00023004"/>
    </source>
</evidence>
<evidence type="ECO:0000256" key="3">
    <source>
        <dbReference type="ARBA" id="ARBA00022723"/>
    </source>
</evidence>
<dbReference type="PANTHER" id="PTHR24291:SF50">
    <property type="entry name" value="BIFUNCTIONAL ALBAFLAVENONE MONOOXYGENASE_TERPENE SYNTHASE"/>
    <property type="match status" value="1"/>
</dbReference>
<dbReference type="GO" id="GO:0005506">
    <property type="term" value="F:iron ion binding"/>
    <property type="evidence" value="ECO:0007669"/>
    <property type="project" value="InterPro"/>
</dbReference>
<sequence length="448" mass="49345">MPDHGIDRIPGPSAESDGVKAIVAAGGLHNYQLQLHAEYGPVVRFPLPGADLAVSVADPVLLEATAKINKRPEKLFEFLVPLQESGNVQTLPEAEHVPWRRVMLQVLAGRPSHEAHFAQFTALTTAMADRWAEAAARGPVALQQDLSRLSLQMVCEYALGSGLESEETAGRVVAAFEDLLTDQLAKLYQVDVGGTEEERRTRSAEALTYLRGTVDQVLAAHQERGAGARTEQSDLVAALAEAGEAAPRIRDTVLMTMMAAHHTTGVAISWALYLLSRHPEAAERVAEEVDRVLGDREAPGYGDLRQLSYLDRVLREAMRLYPPGPYGAREATEELRLGEYTVPAGTTLFYPFWAVHMNPEYWPEPEVFDPDRFTPEASAGRHRLAYIPFGIGPRSCEGAALAMVEATLVLATLLKRFRFRPAEGRTVTPIERFVLWAAEDIHMELTPR</sequence>
<gene>
    <name evidence="8" type="ORF">G5C51_05250</name>
</gene>
<keyword evidence="5 7" id="KW-0408">Iron</keyword>
<comment type="similarity">
    <text evidence="1">Belongs to the cytochrome P450 family.</text>
</comment>
<organism evidence="8 9">
    <name type="scientific">Streptomyces coryli</name>
    <dbReference type="NCBI Taxonomy" id="1128680"/>
    <lineage>
        <taxon>Bacteria</taxon>
        <taxon>Bacillati</taxon>
        <taxon>Actinomycetota</taxon>
        <taxon>Actinomycetes</taxon>
        <taxon>Kitasatosporales</taxon>
        <taxon>Streptomycetaceae</taxon>
        <taxon>Streptomyces</taxon>
    </lineage>
</organism>
<dbReference type="InterPro" id="IPR050196">
    <property type="entry name" value="Cytochrome_P450_Monoox"/>
</dbReference>
<keyword evidence="2 7" id="KW-0349">Heme</keyword>
<comment type="caution">
    <text evidence="8">The sequence shown here is derived from an EMBL/GenBank/DDBJ whole genome shotgun (WGS) entry which is preliminary data.</text>
</comment>
<accession>A0A6G4TU28</accession>
<evidence type="ECO:0000256" key="1">
    <source>
        <dbReference type="ARBA" id="ARBA00010617"/>
    </source>
</evidence>
<reference evidence="8 9" key="1">
    <citation type="submission" date="2020-02" db="EMBL/GenBank/DDBJ databases">
        <title>Whole-genome analyses of novel actinobacteria.</title>
        <authorList>
            <person name="Sahin N."/>
        </authorList>
    </citation>
    <scope>NUCLEOTIDE SEQUENCE [LARGE SCALE GENOMIC DNA]</scope>
    <source>
        <strain evidence="8 9">A7024</strain>
    </source>
</reference>
<dbReference type="Gene3D" id="1.10.630.10">
    <property type="entry name" value="Cytochrome P450"/>
    <property type="match status" value="1"/>
</dbReference>
<dbReference type="InterPro" id="IPR002401">
    <property type="entry name" value="Cyt_P450_E_grp-I"/>
</dbReference>
<feature type="binding site" description="axial binding residue" evidence="7">
    <location>
        <position position="396"/>
    </location>
    <ligand>
        <name>heme</name>
        <dbReference type="ChEBI" id="CHEBI:30413"/>
    </ligand>
    <ligandPart>
        <name>Fe</name>
        <dbReference type="ChEBI" id="CHEBI:18248"/>
    </ligandPart>
</feature>
<proteinExistence type="inferred from homology"/>
<keyword evidence="6" id="KW-0503">Monooxygenase</keyword>
<evidence type="ECO:0000313" key="9">
    <source>
        <dbReference type="Proteomes" id="UP000481583"/>
    </source>
</evidence>
<dbReference type="PRINTS" id="PR00385">
    <property type="entry name" value="P450"/>
</dbReference>
<dbReference type="PRINTS" id="PR00463">
    <property type="entry name" value="EP450I"/>
</dbReference>
<dbReference type="EMBL" id="JAAKZV010000012">
    <property type="protein sequence ID" value="NGN63313.1"/>
    <property type="molecule type" value="Genomic_DNA"/>
</dbReference>
<dbReference type="InterPro" id="IPR001128">
    <property type="entry name" value="Cyt_P450"/>
</dbReference>
<dbReference type="GO" id="GO:0020037">
    <property type="term" value="F:heme binding"/>
    <property type="evidence" value="ECO:0007669"/>
    <property type="project" value="InterPro"/>
</dbReference>
<keyword evidence="9" id="KW-1185">Reference proteome</keyword>
<dbReference type="AlphaFoldDB" id="A0A6G4TU28"/>
<comment type="cofactor">
    <cofactor evidence="7">
        <name>heme</name>
        <dbReference type="ChEBI" id="CHEBI:30413"/>
    </cofactor>
</comment>
<dbReference type="InterPro" id="IPR036396">
    <property type="entry name" value="Cyt_P450_sf"/>
</dbReference>
<dbReference type="SUPFAM" id="SSF48264">
    <property type="entry name" value="Cytochrome P450"/>
    <property type="match status" value="1"/>
</dbReference>
<protein>
    <submittedName>
        <fullName evidence="8">Cytochrome P450</fullName>
    </submittedName>
</protein>
<evidence type="ECO:0000256" key="2">
    <source>
        <dbReference type="ARBA" id="ARBA00022617"/>
    </source>
</evidence>
<dbReference type="Pfam" id="PF00067">
    <property type="entry name" value="p450"/>
    <property type="match status" value="1"/>
</dbReference>
<dbReference type="PANTHER" id="PTHR24291">
    <property type="entry name" value="CYTOCHROME P450 FAMILY 4"/>
    <property type="match status" value="1"/>
</dbReference>
<evidence type="ECO:0000256" key="6">
    <source>
        <dbReference type="ARBA" id="ARBA00023033"/>
    </source>
</evidence>
<evidence type="ECO:0000256" key="7">
    <source>
        <dbReference type="PIRSR" id="PIRSR602401-1"/>
    </source>
</evidence>
<dbReference type="GO" id="GO:0004497">
    <property type="term" value="F:monooxygenase activity"/>
    <property type="evidence" value="ECO:0007669"/>
    <property type="project" value="UniProtKB-KW"/>
</dbReference>
<keyword evidence="3 7" id="KW-0479">Metal-binding</keyword>
<name>A0A6G4TU28_9ACTN</name>
<keyword evidence="4" id="KW-0560">Oxidoreductase</keyword>
<evidence type="ECO:0000256" key="4">
    <source>
        <dbReference type="ARBA" id="ARBA00023002"/>
    </source>
</evidence>
<dbReference type="Proteomes" id="UP000481583">
    <property type="component" value="Unassembled WGS sequence"/>
</dbReference>